<reference evidence="1" key="1">
    <citation type="journal article" date="2019" name="BMC Genomics">
        <title>A new reference genome for Sorghum bicolor reveals high levels of sequence similarity between sweet and grain genotypes: implications for the genetics of sugar metabolism.</title>
        <authorList>
            <person name="Cooper E.A."/>
            <person name="Brenton Z.W."/>
            <person name="Flinn B.S."/>
            <person name="Jenkins J."/>
            <person name="Shu S."/>
            <person name="Flowers D."/>
            <person name="Luo F."/>
            <person name="Wang Y."/>
            <person name="Xia P."/>
            <person name="Barry K."/>
            <person name="Daum C."/>
            <person name="Lipzen A."/>
            <person name="Yoshinaga Y."/>
            <person name="Schmutz J."/>
            <person name="Saski C."/>
            <person name="Vermerris W."/>
            <person name="Kresovich S."/>
        </authorList>
    </citation>
    <scope>NUCLEOTIDE SEQUENCE</scope>
</reference>
<comment type="caution">
    <text evidence="1">The sequence shown here is derived from an EMBL/GenBank/DDBJ whole genome shotgun (WGS) entry which is preliminary data.</text>
</comment>
<name>A0A921U6Z0_SORBI</name>
<protein>
    <submittedName>
        <fullName evidence="1">Uncharacterized protein</fullName>
    </submittedName>
</protein>
<evidence type="ECO:0000313" key="2">
    <source>
        <dbReference type="Proteomes" id="UP000807115"/>
    </source>
</evidence>
<organism evidence="1 2">
    <name type="scientific">Sorghum bicolor</name>
    <name type="common">Sorghum</name>
    <name type="synonym">Sorghum vulgare</name>
    <dbReference type="NCBI Taxonomy" id="4558"/>
    <lineage>
        <taxon>Eukaryota</taxon>
        <taxon>Viridiplantae</taxon>
        <taxon>Streptophyta</taxon>
        <taxon>Embryophyta</taxon>
        <taxon>Tracheophyta</taxon>
        <taxon>Spermatophyta</taxon>
        <taxon>Magnoliopsida</taxon>
        <taxon>Liliopsida</taxon>
        <taxon>Poales</taxon>
        <taxon>Poaceae</taxon>
        <taxon>PACMAD clade</taxon>
        <taxon>Panicoideae</taxon>
        <taxon>Andropogonodae</taxon>
        <taxon>Andropogoneae</taxon>
        <taxon>Sorghinae</taxon>
        <taxon>Sorghum</taxon>
    </lineage>
</organism>
<accession>A0A921U6Z0</accession>
<sequence>MLTVLYCPESNHNGKKKIGSACGSYTCTRPAAALLLSLALQVPKCQSKNLLKWETRSRSDLRQRSPHASLFSNFQQVGESGGADFCPQFIHCDHLVLPQCHGASTAPITIYQSLESILPFISSCSVHACT</sequence>
<reference evidence="1" key="2">
    <citation type="submission" date="2020-10" db="EMBL/GenBank/DDBJ databases">
        <authorList>
            <person name="Cooper E.A."/>
            <person name="Brenton Z.W."/>
            <person name="Flinn B.S."/>
            <person name="Jenkins J."/>
            <person name="Shu S."/>
            <person name="Flowers D."/>
            <person name="Luo F."/>
            <person name="Wang Y."/>
            <person name="Xia P."/>
            <person name="Barry K."/>
            <person name="Daum C."/>
            <person name="Lipzen A."/>
            <person name="Yoshinaga Y."/>
            <person name="Schmutz J."/>
            <person name="Saski C."/>
            <person name="Vermerris W."/>
            <person name="Kresovich S."/>
        </authorList>
    </citation>
    <scope>NUCLEOTIDE SEQUENCE</scope>
</reference>
<evidence type="ECO:0000313" key="1">
    <source>
        <dbReference type="EMBL" id="KAG0520106.1"/>
    </source>
</evidence>
<dbReference type="AlphaFoldDB" id="A0A921U6Z0"/>
<dbReference type="EMBL" id="CM027687">
    <property type="protein sequence ID" value="KAG0520106.1"/>
    <property type="molecule type" value="Genomic_DNA"/>
</dbReference>
<dbReference type="Proteomes" id="UP000807115">
    <property type="component" value="Chromosome 8"/>
</dbReference>
<gene>
    <name evidence="1" type="ORF">BDA96_08G044800</name>
</gene>
<proteinExistence type="predicted"/>